<accession>A0ABN9LRR2</accession>
<evidence type="ECO:0000313" key="14">
    <source>
        <dbReference type="Proteomes" id="UP001176940"/>
    </source>
</evidence>
<evidence type="ECO:0000256" key="12">
    <source>
        <dbReference type="SAM" id="MobiDB-lite"/>
    </source>
</evidence>
<reference evidence="13" key="1">
    <citation type="submission" date="2023-07" db="EMBL/GenBank/DDBJ databases">
        <authorList>
            <person name="Stuckert A."/>
        </authorList>
    </citation>
    <scope>NUCLEOTIDE SEQUENCE</scope>
</reference>
<feature type="region of interest" description="Disordered" evidence="12">
    <location>
        <begin position="204"/>
        <end position="225"/>
    </location>
</feature>
<dbReference type="InterPro" id="IPR031387">
    <property type="entry name" value="SPICE1"/>
</dbReference>
<feature type="compositionally biased region" description="Polar residues" evidence="12">
    <location>
        <begin position="327"/>
        <end position="336"/>
    </location>
</feature>
<feature type="region of interest" description="Disordered" evidence="12">
    <location>
        <begin position="76"/>
        <end position="104"/>
    </location>
</feature>
<evidence type="ECO:0000256" key="2">
    <source>
        <dbReference type="ARBA" id="ARBA00004186"/>
    </source>
</evidence>
<evidence type="ECO:0000313" key="13">
    <source>
        <dbReference type="EMBL" id="CAJ0944239.1"/>
    </source>
</evidence>
<dbReference type="Proteomes" id="UP001176940">
    <property type="component" value="Unassembled WGS sequence"/>
</dbReference>
<gene>
    <name evidence="13" type="ORF">RIMI_LOCUS10320746</name>
</gene>
<evidence type="ECO:0000256" key="6">
    <source>
        <dbReference type="ARBA" id="ARBA00022776"/>
    </source>
</evidence>
<evidence type="ECO:0000256" key="4">
    <source>
        <dbReference type="ARBA" id="ARBA00022490"/>
    </source>
</evidence>
<name>A0ABN9LRR2_9NEOB</name>
<feature type="coiled-coil region" evidence="11">
    <location>
        <begin position="402"/>
        <end position="436"/>
    </location>
</feature>
<comment type="caution">
    <text evidence="13">The sequence shown here is derived from an EMBL/GenBank/DDBJ whole genome shotgun (WGS) entry which is preliminary data.</text>
</comment>
<keyword evidence="7 11" id="KW-0175">Coiled coil</keyword>
<evidence type="ECO:0000256" key="3">
    <source>
        <dbReference type="ARBA" id="ARBA00018313"/>
    </source>
</evidence>
<evidence type="ECO:0000256" key="10">
    <source>
        <dbReference type="ARBA" id="ARBA00030722"/>
    </source>
</evidence>
<feature type="region of interest" description="Disordered" evidence="12">
    <location>
        <begin position="1"/>
        <end position="54"/>
    </location>
</feature>
<evidence type="ECO:0000256" key="9">
    <source>
        <dbReference type="ARBA" id="ARBA00023306"/>
    </source>
</evidence>
<evidence type="ECO:0000256" key="7">
    <source>
        <dbReference type="ARBA" id="ARBA00023054"/>
    </source>
</evidence>
<protein>
    <recommendedName>
        <fullName evidence="3">Spindle and centriole-associated protein 1</fullName>
    </recommendedName>
    <alternativeName>
        <fullName evidence="10">Coiled-coil domain-containing protein 52</fullName>
    </alternativeName>
</protein>
<keyword evidence="8" id="KW-0206">Cytoskeleton</keyword>
<feature type="region of interest" description="Disordered" evidence="12">
    <location>
        <begin position="306"/>
        <end position="350"/>
    </location>
</feature>
<keyword evidence="9" id="KW-0131">Cell cycle</keyword>
<comment type="subcellular location">
    <subcellularLocation>
        <location evidence="1">Cytoplasm</location>
        <location evidence="1">Cytoskeleton</location>
        <location evidence="1">Microtubule organizing center</location>
        <location evidence="1">Centrosome</location>
        <location evidence="1">Centriole</location>
    </subcellularLocation>
    <subcellularLocation>
        <location evidence="2">Cytoplasm</location>
        <location evidence="2">Cytoskeleton</location>
        <location evidence="2">Spindle</location>
    </subcellularLocation>
</comment>
<proteinExistence type="predicted"/>
<feature type="region of interest" description="Disordered" evidence="12">
    <location>
        <begin position="444"/>
        <end position="464"/>
    </location>
</feature>
<sequence>MRMSGRYTRPISGRSGVKKSSGSRKKAQVRQAWDVKFHTRSRRPSCDPPEELVHRHEIHKSRNHSLAQWELKKRSLQKEWRRQNGRTPGPPGGKTPGHNDGGIRHSSAGRWMTCNYGMAFVLYIDLPGSQILSDQYQMKDVLERSDRAMAVVKDLFGDAPRRHTGFPHVTMAPSCDLDTSCGPITLKKDPPTRLSILSESIMDSQALNEVEETHPEDSDDEDAEVSISFRPNLDTDKVRRILNEETSHLTSDRWSRSGDTVQDPLVTPRGAEHPSHNHIALNATAAVRKVKARLAEDEPESSIVIGRVLNPQPVHQRQLQRKGKKTGPSQVSSSQRAGPPAPSTHEPSSLDVLKQMVQEVERELETYERESGRDVSSAPQSRGLTGFTLCLVSAIRRLVSHLKESDRQLRQESAERQRLKDELTEQRLLIDALTAEILAMKDGGSVPTVMSGQRRPPSVDLADR</sequence>
<feature type="region of interest" description="Disordered" evidence="12">
    <location>
        <begin position="249"/>
        <end position="276"/>
    </location>
</feature>
<evidence type="ECO:0000256" key="1">
    <source>
        <dbReference type="ARBA" id="ARBA00004114"/>
    </source>
</evidence>
<keyword evidence="14" id="KW-1185">Reference proteome</keyword>
<evidence type="ECO:0000256" key="8">
    <source>
        <dbReference type="ARBA" id="ARBA00023212"/>
    </source>
</evidence>
<evidence type="ECO:0000256" key="11">
    <source>
        <dbReference type="SAM" id="Coils"/>
    </source>
</evidence>
<evidence type="ECO:0000256" key="5">
    <source>
        <dbReference type="ARBA" id="ARBA00022618"/>
    </source>
</evidence>
<dbReference type="PANTHER" id="PTHR31167">
    <property type="entry name" value="SPINDLE AND CENTRIOLE ASSOCIATED PROTEIN 1 SPICE1"/>
    <property type="match status" value="1"/>
</dbReference>
<keyword evidence="5" id="KW-0132">Cell division</keyword>
<keyword evidence="4" id="KW-0963">Cytoplasm</keyword>
<dbReference type="PANTHER" id="PTHR31167:SF3">
    <property type="entry name" value="SPINDLE AND CENTRIOLE-ASSOCIATED PROTEIN 1"/>
    <property type="match status" value="1"/>
</dbReference>
<keyword evidence="6" id="KW-0498">Mitosis</keyword>
<dbReference type="Pfam" id="PF15678">
    <property type="entry name" value="SPICE"/>
    <property type="match status" value="2"/>
</dbReference>
<organism evidence="13 14">
    <name type="scientific">Ranitomeya imitator</name>
    <name type="common">mimic poison frog</name>
    <dbReference type="NCBI Taxonomy" id="111125"/>
    <lineage>
        <taxon>Eukaryota</taxon>
        <taxon>Metazoa</taxon>
        <taxon>Chordata</taxon>
        <taxon>Craniata</taxon>
        <taxon>Vertebrata</taxon>
        <taxon>Euteleostomi</taxon>
        <taxon>Amphibia</taxon>
        <taxon>Batrachia</taxon>
        <taxon>Anura</taxon>
        <taxon>Neobatrachia</taxon>
        <taxon>Hyloidea</taxon>
        <taxon>Dendrobatidae</taxon>
        <taxon>Dendrobatinae</taxon>
        <taxon>Ranitomeya</taxon>
    </lineage>
</organism>
<dbReference type="EMBL" id="CAUEEQ010022178">
    <property type="protein sequence ID" value="CAJ0944239.1"/>
    <property type="molecule type" value="Genomic_DNA"/>
</dbReference>